<feature type="signal peptide" evidence="1">
    <location>
        <begin position="1"/>
        <end position="22"/>
    </location>
</feature>
<dbReference type="EMBL" id="BPQB01000028">
    <property type="protein sequence ID" value="GJE92804.1"/>
    <property type="molecule type" value="Genomic_DNA"/>
</dbReference>
<evidence type="ECO:0000313" key="3">
    <source>
        <dbReference type="Proteomes" id="UP000703269"/>
    </source>
</evidence>
<name>A0A9P3GED4_9APHY</name>
<proteinExistence type="predicted"/>
<evidence type="ECO:0000313" key="2">
    <source>
        <dbReference type="EMBL" id="GJE92804.1"/>
    </source>
</evidence>
<sequence length="245" mass="26361">MISAHLHLPLLAYMLFLGRATGLVTPVTKPVCESNGLCFMQNPVQDSLSEVGFAFPRSRIGVEPEMLVSMKVQLPYGFAGIMPGAGAEKRALPGSTSLISALWSVFATREVVDFTDPAFLAAMNSNSFVIQVSDLRPNHTFVPTGASGITPAPGAFFVNASFYRLVTRFQGAAMRELGISPDETTTINYISSMTLPTYITNSTDAPPVALFDASPADVSSWRFELDGKTAQFENYTEMLKAAGLS</sequence>
<keyword evidence="3" id="KW-1185">Reference proteome</keyword>
<dbReference type="AlphaFoldDB" id="A0A9P3GED4"/>
<dbReference type="Proteomes" id="UP000703269">
    <property type="component" value="Unassembled WGS sequence"/>
</dbReference>
<feature type="chain" id="PRO_5040422195" evidence="1">
    <location>
        <begin position="23"/>
        <end position="245"/>
    </location>
</feature>
<evidence type="ECO:0000256" key="1">
    <source>
        <dbReference type="SAM" id="SignalP"/>
    </source>
</evidence>
<reference evidence="2 3" key="1">
    <citation type="submission" date="2021-08" db="EMBL/GenBank/DDBJ databases">
        <title>Draft Genome Sequence of Phanerochaete sordida strain YK-624.</title>
        <authorList>
            <person name="Mori T."/>
            <person name="Dohra H."/>
            <person name="Suzuki T."/>
            <person name="Kawagishi H."/>
            <person name="Hirai H."/>
        </authorList>
    </citation>
    <scope>NUCLEOTIDE SEQUENCE [LARGE SCALE GENOMIC DNA]</scope>
    <source>
        <strain evidence="2 3">YK-624</strain>
    </source>
</reference>
<organism evidence="2 3">
    <name type="scientific">Phanerochaete sordida</name>
    <dbReference type="NCBI Taxonomy" id="48140"/>
    <lineage>
        <taxon>Eukaryota</taxon>
        <taxon>Fungi</taxon>
        <taxon>Dikarya</taxon>
        <taxon>Basidiomycota</taxon>
        <taxon>Agaricomycotina</taxon>
        <taxon>Agaricomycetes</taxon>
        <taxon>Polyporales</taxon>
        <taxon>Phanerochaetaceae</taxon>
        <taxon>Phanerochaete</taxon>
    </lineage>
</organism>
<comment type="caution">
    <text evidence="2">The sequence shown here is derived from an EMBL/GenBank/DDBJ whole genome shotgun (WGS) entry which is preliminary data.</text>
</comment>
<gene>
    <name evidence="2" type="ORF">PsYK624_089610</name>
</gene>
<dbReference type="OrthoDB" id="10545201at2759"/>
<accession>A0A9P3GED4</accession>
<keyword evidence="1" id="KW-0732">Signal</keyword>
<protein>
    <submittedName>
        <fullName evidence="2">Uncharacterized protein</fullName>
    </submittedName>
</protein>